<gene>
    <name evidence="1" type="ORF">BJY22_006806</name>
</gene>
<reference evidence="1 2" key="1">
    <citation type="submission" date="2020-03" db="EMBL/GenBank/DDBJ databases">
        <title>Sequencing the genomes of 1000 actinobacteria strains.</title>
        <authorList>
            <person name="Klenk H.-P."/>
        </authorList>
    </citation>
    <scope>NUCLEOTIDE SEQUENCE [LARGE SCALE GENOMIC DNA]</scope>
    <source>
        <strain evidence="1 2">DSM 45490</strain>
    </source>
</reference>
<dbReference type="Proteomes" id="UP000555407">
    <property type="component" value="Unassembled WGS sequence"/>
</dbReference>
<evidence type="ECO:0000313" key="2">
    <source>
        <dbReference type="Proteomes" id="UP000555407"/>
    </source>
</evidence>
<dbReference type="EMBL" id="JAASRO010000001">
    <property type="protein sequence ID" value="NIK61089.1"/>
    <property type="molecule type" value="Genomic_DNA"/>
</dbReference>
<name>A0A7X5VH09_9ACTN</name>
<keyword evidence="2" id="KW-1185">Reference proteome</keyword>
<organism evidence="1 2">
    <name type="scientific">Kribbella shirazensis</name>
    <dbReference type="NCBI Taxonomy" id="1105143"/>
    <lineage>
        <taxon>Bacteria</taxon>
        <taxon>Bacillati</taxon>
        <taxon>Actinomycetota</taxon>
        <taxon>Actinomycetes</taxon>
        <taxon>Propionibacteriales</taxon>
        <taxon>Kribbellaceae</taxon>
        <taxon>Kribbella</taxon>
    </lineage>
</organism>
<sequence>MRDYRFLGSISSIASALGQNWAKVMAVHRLGHLGAVVPTSCEICSMLQPLALSNDTKLYCSSPKRSVRSTEPGCQVDHAAEGTPGIGGVEFDRCAEHQVVMPLPIPSGCP</sequence>
<dbReference type="AlphaFoldDB" id="A0A7X5VH09"/>
<protein>
    <submittedName>
        <fullName evidence="1">Uncharacterized protein</fullName>
    </submittedName>
</protein>
<accession>A0A7X5VH09</accession>
<proteinExistence type="predicted"/>
<comment type="caution">
    <text evidence="1">The sequence shown here is derived from an EMBL/GenBank/DDBJ whole genome shotgun (WGS) entry which is preliminary data.</text>
</comment>
<evidence type="ECO:0000313" key="1">
    <source>
        <dbReference type="EMBL" id="NIK61089.1"/>
    </source>
</evidence>